<evidence type="ECO:0000256" key="1">
    <source>
        <dbReference type="SAM" id="MobiDB-lite"/>
    </source>
</evidence>
<gene>
    <name evidence="2" type="ORF">HAX54_049604</name>
</gene>
<evidence type="ECO:0000313" key="2">
    <source>
        <dbReference type="EMBL" id="MCE3051364.1"/>
    </source>
</evidence>
<dbReference type="Proteomes" id="UP000823775">
    <property type="component" value="Unassembled WGS sequence"/>
</dbReference>
<proteinExistence type="predicted"/>
<protein>
    <submittedName>
        <fullName evidence="2">Uncharacterized protein</fullName>
    </submittedName>
</protein>
<feature type="non-terminal residue" evidence="2">
    <location>
        <position position="1"/>
    </location>
</feature>
<organism evidence="2 3">
    <name type="scientific">Datura stramonium</name>
    <name type="common">Jimsonweed</name>
    <name type="synonym">Common thornapple</name>
    <dbReference type="NCBI Taxonomy" id="4076"/>
    <lineage>
        <taxon>Eukaryota</taxon>
        <taxon>Viridiplantae</taxon>
        <taxon>Streptophyta</taxon>
        <taxon>Embryophyta</taxon>
        <taxon>Tracheophyta</taxon>
        <taxon>Spermatophyta</taxon>
        <taxon>Magnoliopsida</taxon>
        <taxon>eudicotyledons</taxon>
        <taxon>Gunneridae</taxon>
        <taxon>Pentapetalae</taxon>
        <taxon>asterids</taxon>
        <taxon>lamiids</taxon>
        <taxon>Solanales</taxon>
        <taxon>Solanaceae</taxon>
        <taxon>Solanoideae</taxon>
        <taxon>Datureae</taxon>
        <taxon>Datura</taxon>
    </lineage>
</organism>
<sequence>SEEGGDAFEATSAGESDDEDSCSNKGSGKRVYDHGDESDEEDAIMRVCKSEKKDIQEAFRHCRDDMHMVGEIGASSSRALESVEHTRDHDPEGEFLILIGASGTIDIVTTVVVPTTPTATLDASV</sequence>
<name>A0ABS8WQC1_DATST</name>
<feature type="region of interest" description="Disordered" evidence="1">
    <location>
        <begin position="1"/>
        <end position="42"/>
    </location>
</feature>
<keyword evidence="3" id="KW-1185">Reference proteome</keyword>
<dbReference type="EMBL" id="JACEIK010008445">
    <property type="protein sequence ID" value="MCE3051364.1"/>
    <property type="molecule type" value="Genomic_DNA"/>
</dbReference>
<comment type="caution">
    <text evidence="2">The sequence shown here is derived from an EMBL/GenBank/DDBJ whole genome shotgun (WGS) entry which is preliminary data.</text>
</comment>
<evidence type="ECO:0000313" key="3">
    <source>
        <dbReference type="Proteomes" id="UP000823775"/>
    </source>
</evidence>
<accession>A0ABS8WQC1</accession>
<reference evidence="2 3" key="1">
    <citation type="journal article" date="2021" name="BMC Genomics">
        <title>Datura genome reveals duplications of psychoactive alkaloid biosynthetic genes and high mutation rate following tissue culture.</title>
        <authorList>
            <person name="Rajewski A."/>
            <person name="Carter-House D."/>
            <person name="Stajich J."/>
            <person name="Litt A."/>
        </authorList>
    </citation>
    <scope>NUCLEOTIDE SEQUENCE [LARGE SCALE GENOMIC DNA]</scope>
    <source>
        <strain evidence="2">AR-01</strain>
    </source>
</reference>